<dbReference type="GO" id="GO:0046872">
    <property type="term" value="F:metal ion binding"/>
    <property type="evidence" value="ECO:0007669"/>
    <property type="project" value="UniProtKB-KW"/>
</dbReference>
<organism evidence="3 4">
    <name type="scientific">Halorussus limi</name>
    <dbReference type="NCBI Taxonomy" id="2938695"/>
    <lineage>
        <taxon>Archaea</taxon>
        <taxon>Methanobacteriati</taxon>
        <taxon>Methanobacteriota</taxon>
        <taxon>Stenosarchaea group</taxon>
        <taxon>Halobacteria</taxon>
        <taxon>Halobacteriales</taxon>
        <taxon>Haladaptataceae</taxon>
        <taxon>Halorussus</taxon>
    </lineage>
</organism>
<dbReference type="PANTHER" id="PTHR35848">
    <property type="entry name" value="OXALATE-BINDING PROTEIN"/>
    <property type="match status" value="1"/>
</dbReference>
<feature type="domain" description="Cupin type-2" evidence="2">
    <location>
        <begin position="37"/>
        <end position="99"/>
    </location>
</feature>
<dbReference type="SUPFAM" id="SSF51182">
    <property type="entry name" value="RmlC-like cupins"/>
    <property type="match status" value="1"/>
</dbReference>
<dbReference type="AlphaFoldDB" id="A0A8U0HX53"/>
<evidence type="ECO:0000259" key="2">
    <source>
        <dbReference type="Pfam" id="PF07883"/>
    </source>
</evidence>
<dbReference type="InterPro" id="IPR013096">
    <property type="entry name" value="Cupin_2"/>
</dbReference>
<proteinExistence type="predicted"/>
<keyword evidence="1" id="KW-0479">Metal-binding</keyword>
<accession>A0A8U0HX53</accession>
<reference evidence="3 4" key="1">
    <citation type="submission" date="2022-04" db="EMBL/GenBank/DDBJ databases">
        <title>Diverse halophilic archaea isolated from saline environments.</title>
        <authorList>
            <person name="Cui H.-L."/>
        </authorList>
    </citation>
    <scope>NUCLEOTIDE SEQUENCE [LARGE SCALE GENOMIC DNA]</scope>
    <source>
        <strain evidence="3 4">XZYJT49</strain>
    </source>
</reference>
<dbReference type="Gene3D" id="2.60.120.10">
    <property type="entry name" value="Jelly Rolls"/>
    <property type="match status" value="1"/>
</dbReference>
<evidence type="ECO:0000313" key="4">
    <source>
        <dbReference type="Proteomes" id="UP000830729"/>
    </source>
</evidence>
<dbReference type="InterPro" id="IPR014710">
    <property type="entry name" value="RmlC-like_jellyroll"/>
</dbReference>
<protein>
    <submittedName>
        <fullName evidence="3">Cupin domain-containing protein</fullName>
    </submittedName>
</protein>
<dbReference type="GeneID" id="72184780"/>
<dbReference type="EMBL" id="CP096659">
    <property type="protein sequence ID" value="UPV75660.1"/>
    <property type="molecule type" value="Genomic_DNA"/>
</dbReference>
<evidence type="ECO:0000313" key="3">
    <source>
        <dbReference type="EMBL" id="UPV75660.1"/>
    </source>
</evidence>
<evidence type="ECO:0000256" key="1">
    <source>
        <dbReference type="ARBA" id="ARBA00022723"/>
    </source>
</evidence>
<dbReference type="InterPro" id="IPR011051">
    <property type="entry name" value="RmlC_Cupin_sf"/>
</dbReference>
<dbReference type="KEGG" id="halx:M0R89_06235"/>
<name>A0A8U0HX53_9EURY</name>
<dbReference type="RefSeq" id="WP_248651698.1">
    <property type="nucleotide sequence ID" value="NZ_CP096659.1"/>
</dbReference>
<gene>
    <name evidence="3" type="ORF">M0R89_06235</name>
</gene>
<dbReference type="InterPro" id="IPR051610">
    <property type="entry name" value="GPI/OXD"/>
</dbReference>
<keyword evidence="4" id="KW-1185">Reference proteome</keyword>
<dbReference type="Pfam" id="PF07883">
    <property type="entry name" value="Cupin_2"/>
    <property type="match status" value="1"/>
</dbReference>
<sequence length="124" mass="13714">MGYHVIDPETVEPTPDRPCVQRAVGDAAGLENVALNFYEVEPGEQIPLAYHYHDDQEEVFYVEAGDLRVETPEGQRVVPEGSILVVEPDSPQRAFVPEDADESVRTLVLGAPPTDDVHAYEPDE</sequence>
<dbReference type="Proteomes" id="UP000830729">
    <property type="component" value="Chromosome"/>
</dbReference>